<keyword evidence="2" id="KW-1185">Reference proteome</keyword>
<reference evidence="1 2" key="1">
    <citation type="submission" date="2014-04" db="EMBL/GenBank/DDBJ databases">
        <title>Evolutionary Origins and Diversification of the Mycorrhizal Mutualists.</title>
        <authorList>
            <consortium name="DOE Joint Genome Institute"/>
            <consortium name="Mycorrhizal Genomics Consortium"/>
            <person name="Kohler A."/>
            <person name="Kuo A."/>
            <person name="Nagy L.G."/>
            <person name="Floudas D."/>
            <person name="Copeland A."/>
            <person name="Barry K.W."/>
            <person name="Cichocki N."/>
            <person name="Veneault-Fourrey C."/>
            <person name="LaButti K."/>
            <person name="Lindquist E.A."/>
            <person name="Lipzen A."/>
            <person name="Lundell T."/>
            <person name="Morin E."/>
            <person name="Murat C."/>
            <person name="Riley R."/>
            <person name="Ohm R."/>
            <person name="Sun H."/>
            <person name="Tunlid A."/>
            <person name="Henrissat B."/>
            <person name="Grigoriev I.V."/>
            <person name="Hibbett D.S."/>
            <person name="Martin F."/>
        </authorList>
    </citation>
    <scope>NUCLEOTIDE SEQUENCE [LARGE SCALE GENOMIC DNA]</scope>
    <source>
        <strain evidence="1 2">FD-317 M1</strain>
    </source>
</reference>
<protein>
    <submittedName>
        <fullName evidence="1">Uncharacterized protein</fullName>
    </submittedName>
</protein>
<evidence type="ECO:0000313" key="2">
    <source>
        <dbReference type="Proteomes" id="UP000053593"/>
    </source>
</evidence>
<organism evidence="1 2">
    <name type="scientific">Collybiopsis luxurians FD-317 M1</name>
    <dbReference type="NCBI Taxonomy" id="944289"/>
    <lineage>
        <taxon>Eukaryota</taxon>
        <taxon>Fungi</taxon>
        <taxon>Dikarya</taxon>
        <taxon>Basidiomycota</taxon>
        <taxon>Agaricomycotina</taxon>
        <taxon>Agaricomycetes</taxon>
        <taxon>Agaricomycetidae</taxon>
        <taxon>Agaricales</taxon>
        <taxon>Marasmiineae</taxon>
        <taxon>Omphalotaceae</taxon>
        <taxon>Collybiopsis</taxon>
        <taxon>Collybiopsis luxurians</taxon>
    </lineage>
</organism>
<gene>
    <name evidence="1" type="ORF">GYMLUDRAFT_176185</name>
</gene>
<dbReference type="AlphaFoldDB" id="A0A0D0CAR8"/>
<sequence length="51" mass="5601">MVNSTGSNGIDNGTCPPDDVLKDALKKYALQGLSLDLHLLHLEKEFGYKIK</sequence>
<dbReference type="EMBL" id="KN834809">
    <property type="protein sequence ID" value="KIK55127.1"/>
    <property type="molecule type" value="Genomic_DNA"/>
</dbReference>
<proteinExistence type="predicted"/>
<dbReference type="HOGENOM" id="CLU_3106581_0_0_1"/>
<accession>A0A0D0CAR8</accession>
<evidence type="ECO:0000313" key="1">
    <source>
        <dbReference type="EMBL" id="KIK55127.1"/>
    </source>
</evidence>
<dbReference type="Proteomes" id="UP000053593">
    <property type="component" value="Unassembled WGS sequence"/>
</dbReference>
<name>A0A0D0CAR8_9AGAR</name>